<sequence length="65" mass="7019">MDSNPQLQECAELTPHKRNGLILVPIIILAIAVIIFVGMNLGHYKQLKEGEPVGNSANVAGPDNR</sequence>
<keyword evidence="1" id="KW-0812">Transmembrane</keyword>
<proteinExistence type="predicted"/>
<evidence type="ECO:0000313" key="2">
    <source>
        <dbReference type="EMBL" id="MBB4839842.1"/>
    </source>
</evidence>
<keyword evidence="1" id="KW-1133">Transmembrane helix</keyword>
<keyword evidence="1" id="KW-0472">Membrane</keyword>
<gene>
    <name evidence="2" type="ORF">HNP52_002934</name>
</gene>
<comment type="caution">
    <text evidence="2">The sequence shown here is derived from an EMBL/GenBank/DDBJ whole genome shotgun (WGS) entry which is preliminary data.</text>
</comment>
<accession>A0A7W7K2H2</accession>
<evidence type="ECO:0000256" key="1">
    <source>
        <dbReference type="SAM" id="Phobius"/>
    </source>
</evidence>
<reference evidence="2 3" key="1">
    <citation type="submission" date="2020-08" db="EMBL/GenBank/DDBJ databases">
        <title>Functional genomics of gut bacteria from endangered species of beetles.</title>
        <authorList>
            <person name="Carlos-Shanley C."/>
        </authorList>
    </citation>
    <scope>NUCLEOTIDE SEQUENCE [LARGE SCALE GENOMIC DNA]</scope>
    <source>
        <strain evidence="2 3">S00224</strain>
    </source>
</reference>
<dbReference type="Proteomes" id="UP000575241">
    <property type="component" value="Unassembled WGS sequence"/>
</dbReference>
<organism evidence="2 3">
    <name type="scientific">Sphingomonas kyeonggiensis</name>
    <dbReference type="NCBI Taxonomy" id="1268553"/>
    <lineage>
        <taxon>Bacteria</taxon>
        <taxon>Pseudomonadati</taxon>
        <taxon>Pseudomonadota</taxon>
        <taxon>Alphaproteobacteria</taxon>
        <taxon>Sphingomonadales</taxon>
        <taxon>Sphingomonadaceae</taxon>
        <taxon>Sphingomonas</taxon>
    </lineage>
</organism>
<protein>
    <submittedName>
        <fullName evidence="2">Uncharacterized protein</fullName>
    </submittedName>
</protein>
<dbReference type="EMBL" id="JACHLN010000003">
    <property type="protein sequence ID" value="MBB4839842.1"/>
    <property type="molecule type" value="Genomic_DNA"/>
</dbReference>
<feature type="transmembrane region" description="Helical" evidence="1">
    <location>
        <begin position="20"/>
        <end position="39"/>
    </location>
</feature>
<keyword evidence="3" id="KW-1185">Reference proteome</keyword>
<evidence type="ECO:0000313" key="3">
    <source>
        <dbReference type="Proteomes" id="UP000575241"/>
    </source>
</evidence>
<name>A0A7W7K2H2_9SPHN</name>
<dbReference type="RefSeq" id="WP_184168381.1">
    <property type="nucleotide sequence ID" value="NZ_JACHLN010000003.1"/>
</dbReference>
<dbReference type="AlphaFoldDB" id="A0A7W7K2H2"/>